<feature type="region of interest" description="Disordered" evidence="1">
    <location>
        <begin position="137"/>
        <end position="156"/>
    </location>
</feature>
<reference evidence="2" key="1">
    <citation type="submission" date="2024-08" db="EMBL/GenBank/DDBJ databases">
        <authorList>
            <person name="Yu S.T."/>
        </authorList>
    </citation>
    <scope>NUCLEOTIDE SEQUENCE</scope>
    <source>
        <strain evidence="2">R33</strain>
    </source>
</reference>
<dbReference type="AlphaFoldDB" id="A0AB39Y0Y8"/>
<dbReference type="RefSeq" id="WP_369776876.1">
    <property type="nucleotide sequence ID" value="NZ_CP165727.1"/>
</dbReference>
<organism evidence="2">
    <name type="scientific">Streptomyces sp. R33</name>
    <dbReference type="NCBI Taxonomy" id="3238629"/>
    <lineage>
        <taxon>Bacteria</taxon>
        <taxon>Bacillati</taxon>
        <taxon>Actinomycetota</taxon>
        <taxon>Actinomycetes</taxon>
        <taxon>Kitasatosporales</taxon>
        <taxon>Streptomycetaceae</taxon>
        <taxon>Streptomyces</taxon>
    </lineage>
</organism>
<name>A0AB39Y0Y8_9ACTN</name>
<protein>
    <submittedName>
        <fullName evidence="2">DUF5995 family protein</fullName>
    </submittedName>
</protein>
<dbReference type="InterPro" id="IPR046037">
    <property type="entry name" value="DUF5995"/>
</dbReference>
<dbReference type="EMBL" id="CP165727">
    <property type="protein sequence ID" value="XDV62182.1"/>
    <property type="molecule type" value="Genomic_DNA"/>
</dbReference>
<sequence>MSYDLPLALRALARTGRGELRDHIADFHRMNDLLASSVDVVQDETSARYCRRLQSLDRLFTGDDELFTSYGIRVARGTAWFNCDRLTDPQATAGAMGSISRSTAAFIAEFRSPDDWRRRLAFRVLRAVVPSRRQWPPRAPRWEATCGPSELRSTGR</sequence>
<dbReference type="Pfam" id="PF19458">
    <property type="entry name" value="DUF5995"/>
    <property type="match status" value="1"/>
</dbReference>
<gene>
    <name evidence="2" type="ORF">AB5J51_04135</name>
</gene>
<proteinExistence type="predicted"/>
<evidence type="ECO:0000313" key="2">
    <source>
        <dbReference type="EMBL" id="XDV62182.1"/>
    </source>
</evidence>
<evidence type="ECO:0000256" key="1">
    <source>
        <dbReference type="SAM" id="MobiDB-lite"/>
    </source>
</evidence>
<accession>A0AB39Y0Y8</accession>